<dbReference type="EMBL" id="PJEX01000116">
    <property type="protein sequence ID" value="TKW54941.1"/>
    <property type="molecule type" value="Genomic_DNA"/>
</dbReference>
<dbReference type="AlphaFoldDB" id="A0A4U6XGV4"/>
<proteinExistence type="predicted"/>
<dbReference type="InterPro" id="IPR001810">
    <property type="entry name" value="F-box_dom"/>
</dbReference>
<accession>A0A4U6XGV4</accession>
<feature type="region of interest" description="Disordered" evidence="1">
    <location>
        <begin position="1"/>
        <end position="75"/>
    </location>
</feature>
<dbReference type="InterPro" id="IPR036047">
    <property type="entry name" value="F-box-like_dom_sf"/>
</dbReference>
<feature type="region of interest" description="Disordered" evidence="1">
    <location>
        <begin position="119"/>
        <end position="139"/>
    </location>
</feature>
<gene>
    <name evidence="3" type="ORF">CTA1_5321</name>
</gene>
<feature type="compositionally biased region" description="Basic residues" evidence="1">
    <location>
        <begin position="119"/>
        <end position="130"/>
    </location>
</feature>
<dbReference type="STRING" id="1306861.A0A4U6XGV4"/>
<protein>
    <recommendedName>
        <fullName evidence="2">F-box domain-containing protein</fullName>
    </recommendedName>
</protein>
<keyword evidence="4" id="KW-1185">Reference proteome</keyword>
<dbReference type="CDD" id="cd09917">
    <property type="entry name" value="F-box_SF"/>
    <property type="match status" value="1"/>
</dbReference>
<dbReference type="Gene3D" id="1.20.1280.50">
    <property type="match status" value="1"/>
</dbReference>
<feature type="domain" description="F-box" evidence="2">
    <location>
        <begin position="141"/>
        <end position="188"/>
    </location>
</feature>
<sequence length="423" mass="47749">MTGPRTLAPQAPVSLISMPKTKAISTPLQKDRQSPQATPKTPKSQKLVNGLKVSSPGPSTAGDGDSMTVINSDGTTTTYTASGKLLDGEHHRPSEVINVTNAVTDNDRVTAKRALNARSKKAERMKRKLEKKNANSARHQTTHLLDLPNELLFNVLLQMRPSDVLSTLQTCKTLRDLVQHNEALLSRRLLSARYAVLAKCFRLPVSLDDIDPKLHVVLQYETRIQMLGIHRRYQHIPQPDPFAACTCLTCVLRWQALFTIIDFNYWQENLASGQAIPVIPRDKIPEWNTTLQERTARIVLKALKSPLVHARILEMHLKNTCAAIKRQTENKGNQRRHFAMSKADEDSGTDSFLEREGPSTADMPFQRDGYDLLEVYLPTRTWLKNETRWAYMPADIHDRDLAWAATRWNPVFAAEPIPKDSEI</sequence>
<organism evidence="3 4">
    <name type="scientific">Colletotrichum tanaceti</name>
    <dbReference type="NCBI Taxonomy" id="1306861"/>
    <lineage>
        <taxon>Eukaryota</taxon>
        <taxon>Fungi</taxon>
        <taxon>Dikarya</taxon>
        <taxon>Ascomycota</taxon>
        <taxon>Pezizomycotina</taxon>
        <taxon>Sordariomycetes</taxon>
        <taxon>Hypocreomycetidae</taxon>
        <taxon>Glomerellales</taxon>
        <taxon>Glomerellaceae</taxon>
        <taxon>Colletotrichum</taxon>
        <taxon>Colletotrichum destructivum species complex</taxon>
    </lineage>
</organism>
<feature type="compositionally biased region" description="Polar residues" evidence="1">
    <location>
        <begin position="23"/>
        <end position="47"/>
    </location>
</feature>
<evidence type="ECO:0000313" key="3">
    <source>
        <dbReference type="EMBL" id="TKW54941.1"/>
    </source>
</evidence>
<dbReference type="SUPFAM" id="SSF81383">
    <property type="entry name" value="F-box domain"/>
    <property type="match status" value="1"/>
</dbReference>
<name>A0A4U6XGV4_9PEZI</name>
<evidence type="ECO:0000259" key="2">
    <source>
        <dbReference type="PROSITE" id="PS50181"/>
    </source>
</evidence>
<reference evidence="3 4" key="1">
    <citation type="journal article" date="2019" name="PLoS ONE">
        <title>Comparative genome analysis indicates high evolutionary potential of pathogenicity genes in Colletotrichum tanaceti.</title>
        <authorList>
            <person name="Lelwala R.V."/>
            <person name="Korhonen P.K."/>
            <person name="Young N.D."/>
            <person name="Scott J.B."/>
            <person name="Ades P.A."/>
            <person name="Gasser R.B."/>
            <person name="Taylor P.W.J."/>
        </authorList>
    </citation>
    <scope>NUCLEOTIDE SEQUENCE [LARGE SCALE GENOMIC DNA]</scope>
    <source>
        <strain evidence="3">BRIP57314</strain>
    </source>
</reference>
<evidence type="ECO:0000313" key="4">
    <source>
        <dbReference type="Proteomes" id="UP000310108"/>
    </source>
</evidence>
<dbReference type="PROSITE" id="PS50181">
    <property type="entry name" value="FBOX"/>
    <property type="match status" value="1"/>
</dbReference>
<feature type="region of interest" description="Disordered" evidence="1">
    <location>
        <begin position="326"/>
        <end position="365"/>
    </location>
</feature>
<dbReference type="OrthoDB" id="3642468at2759"/>
<dbReference type="Proteomes" id="UP000310108">
    <property type="component" value="Unassembled WGS sequence"/>
</dbReference>
<comment type="caution">
    <text evidence="3">The sequence shown here is derived from an EMBL/GenBank/DDBJ whole genome shotgun (WGS) entry which is preliminary data.</text>
</comment>
<evidence type="ECO:0000256" key="1">
    <source>
        <dbReference type="SAM" id="MobiDB-lite"/>
    </source>
</evidence>
<dbReference type="Pfam" id="PF00646">
    <property type="entry name" value="F-box"/>
    <property type="match status" value="1"/>
</dbReference>